<dbReference type="InterPro" id="IPR023577">
    <property type="entry name" value="CYTH_domain"/>
</dbReference>
<dbReference type="PANTHER" id="PTHR39569:SF1">
    <property type="entry name" value="INORGANIC TRIPHOSPHATASE"/>
    <property type="match status" value="1"/>
</dbReference>
<keyword evidence="3" id="KW-0378">Hydrolase</keyword>
<dbReference type="SUPFAM" id="SSF55154">
    <property type="entry name" value="CYTH-like phosphatases"/>
    <property type="match status" value="1"/>
</dbReference>
<dbReference type="Pfam" id="PF05235">
    <property type="entry name" value="CHAD"/>
    <property type="match status" value="1"/>
</dbReference>
<dbReference type="Gene3D" id="1.40.20.10">
    <property type="entry name" value="CHAD domain"/>
    <property type="match status" value="1"/>
</dbReference>
<protein>
    <submittedName>
        <fullName evidence="3">Inorganic triphosphatase</fullName>
        <ecNumber evidence="3">3.6.1.25</ecNumber>
    </submittedName>
</protein>
<reference evidence="3" key="1">
    <citation type="submission" date="2016-10" db="EMBL/GenBank/DDBJ databases">
        <title>Sequence of Gallionella enrichment culture.</title>
        <authorList>
            <person name="Poehlein A."/>
            <person name="Muehling M."/>
            <person name="Daniel R."/>
        </authorList>
    </citation>
    <scope>NUCLEOTIDE SEQUENCE</scope>
</reference>
<dbReference type="PROSITE" id="PS51707">
    <property type="entry name" value="CYTH"/>
    <property type="match status" value="1"/>
</dbReference>
<gene>
    <name evidence="3" type="primary">ygiF_5</name>
    <name evidence="3" type="ORF">GALL_232620</name>
</gene>
<feature type="domain" description="CYTH" evidence="1">
    <location>
        <begin position="2"/>
        <end position="204"/>
    </location>
</feature>
<evidence type="ECO:0000259" key="1">
    <source>
        <dbReference type="PROSITE" id="PS51707"/>
    </source>
</evidence>
<name>A0A1J5RFC9_9ZZZZ</name>
<dbReference type="AlphaFoldDB" id="A0A1J5RFC9"/>
<dbReference type="InterPro" id="IPR039013">
    <property type="entry name" value="YgiF"/>
</dbReference>
<feature type="domain" description="CHAD" evidence="2">
    <location>
        <begin position="219"/>
        <end position="506"/>
    </location>
</feature>
<dbReference type="Gene3D" id="2.40.320.10">
    <property type="entry name" value="Hypothetical Protein Pfu-838710-001"/>
    <property type="match status" value="1"/>
</dbReference>
<dbReference type="PANTHER" id="PTHR39569">
    <property type="entry name" value="INORGANIC TRIPHOSPHATASE"/>
    <property type="match status" value="1"/>
</dbReference>
<proteinExistence type="predicted"/>
<dbReference type="CDD" id="cd07756">
    <property type="entry name" value="CYTH-like_Pase_CHAD"/>
    <property type="match status" value="1"/>
</dbReference>
<dbReference type="GO" id="GO:0046872">
    <property type="term" value="F:metal ion binding"/>
    <property type="evidence" value="ECO:0007669"/>
    <property type="project" value="TreeGrafter"/>
</dbReference>
<dbReference type="GO" id="GO:0050355">
    <property type="term" value="F:inorganic triphosphate phosphatase activity"/>
    <property type="evidence" value="ECO:0007669"/>
    <property type="project" value="UniProtKB-EC"/>
</dbReference>
<dbReference type="PROSITE" id="PS51708">
    <property type="entry name" value="CHAD"/>
    <property type="match status" value="1"/>
</dbReference>
<accession>A0A1J5RFC9</accession>
<dbReference type="InterPro" id="IPR007899">
    <property type="entry name" value="CHAD_dom"/>
</dbReference>
<evidence type="ECO:0000259" key="2">
    <source>
        <dbReference type="PROSITE" id="PS51708"/>
    </source>
</evidence>
<sequence length="506" mass="56681">MGIETELKLAFDPQGLRRLRRHPLVQRLKQDRPQTRQLKSVYFDTDDFRLKENQVALRVRHIGRRRIQTVKTAGANLGGAWRRDEWEMEINGDLPDPASLAALPVAAAFGTAAETQNLRPVFTTEVRRTIYLLGEADWQVELALDEGRIVSAQGSREISEAELELKAGDPARLFELALALQDGRASRVLTSSKAARGYRLAAGTAIRPQKSGTPPLRHEQTQPDAFRAIAWSCLEQLQANHECLLETGDAEAVHQMRVALRRLRSALGLFKALVTDDALPRLLEELRWLQSVLGPARDRDVLIAESLAPFAPFFSEEEAYRRLRRDMEAERQFYYGQAIAALSHPRFTHLMLSLGQWCQTGPWTGRPVPPASVGQLAARTLDKRFARTRKDLRALARLPADERHLLRIRIKKLRYATEFFESLYGGRAHRKFVAVLAALQDHLGALNDTAVALRALRGWADGAADAESWWLAGRLGGRLEAGGDALLAAAAAEALRLGRSPRFWRS</sequence>
<dbReference type="InterPro" id="IPR033469">
    <property type="entry name" value="CYTH-like_dom_sf"/>
</dbReference>
<dbReference type="EMBL" id="MLJW01000179">
    <property type="protein sequence ID" value="OIQ94806.1"/>
    <property type="molecule type" value="Genomic_DNA"/>
</dbReference>
<dbReference type="Pfam" id="PF01928">
    <property type="entry name" value="CYTH"/>
    <property type="match status" value="1"/>
</dbReference>
<comment type="caution">
    <text evidence="3">The sequence shown here is derived from an EMBL/GenBank/DDBJ whole genome shotgun (WGS) entry which is preliminary data.</text>
</comment>
<dbReference type="SMART" id="SM01118">
    <property type="entry name" value="CYTH"/>
    <property type="match status" value="1"/>
</dbReference>
<dbReference type="SMART" id="SM00880">
    <property type="entry name" value="CHAD"/>
    <property type="match status" value="1"/>
</dbReference>
<dbReference type="InterPro" id="IPR038186">
    <property type="entry name" value="CHAD_dom_sf"/>
</dbReference>
<evidence type="ECO:0000313" key="3">
    <source>
        <dbReference type="EMBL" id="OIQ94806.1"/>
    </source>
</evidence>
<dbReference type="EC" id="3.6.1.25" evidence="3"/>
<organism evidence="3">
    <name type="scientific">mine drainage metagenome</name>
    <dbReference type="NCBI Taxonomy" id="410659"/>
    <lineage>
        <taxon>unclassified sequences</taxon>
        <taxon>metagenomes</taxon>
        <taxon>ecological metagenomes</taxon>
    </lineage>
</organism>